<feature type="transmembrane region" description="Helical" evidence="5">
    <location>
        <begin position="153"/>
        <end position="174"/>
    </location>
</feature>
<organism evidence="7 8">
    <name type="scientific">Romboutsia hominis</name>
    <dbReference type="NCBI Taxonomy" id="1507512"/>
    <lineage>
        <taxon>Bacteria</taxon>
        <taxon>Bacillati</taxon>
        <taxon>Bacillota</taxon>
        <taxon>Clostridia</taxon>
        <taxon>Peptostreptococcales</taxon>
        <taxon>Peptostreptococcaceae</taxon>
        <taxon>Romboutsia</taxon>
    </lineage>
</organism>
<reference evidence="7 8" key="1">
    <citation type="submission" date="2014-09" db="EMBL/GenBank/DDBJ databases">
        <authorList>
            <person name="Hornung B.V."/>
        </authorList>
    </citation>
    <scope>NUCLEOTIDE SEQUENCE [LARGE SCALE GENOMIC DNA]</scope>
    <source>
        <strain evidence="7 8">FRIFI</strain>
    </source>
</reference>
<gene>
    <name evidence="7" type="ORF">FRIFI_1862</name>
</gene>
<dbReference type="InterPro" id="IPR006153">
    <property type="entry name" value="Cation/H_exchanger_TM"/>
</dbReference>
<feature type="transmembrane region" description="Helical" evidence="5">
    <location>
        <begin position="284"/>
        <end position="312"/>
    </location>
</feature>
<evidence type="ECO:0000313" key="8">
    <source>
        <dbReference type="Proteomes" id="UP000245695"/>
    </source>
</evidence>
<comment type="subcellular location">
    <subcellularLocation>
        <location evidence="1">Membrane</location>
        <topology evidence="1">Multi-pass membrane protein</topology>
    </subcellularLocation>
</comment>
<feature type="transmembrane region" description="Helical" evidence="5">
    <location>
        <begin position="244"/>
        <end position="263"/>
    </location>
</feature>
<dbReference type="InterPro" id="IPR051843">
    <property type="entry name" value="CPA1_transporter"/>
</dbReference>
<evidence type="ECO:0000256" key="2">
    <source>
        <dbReference type="ARBA" id="ARBA00022692"/>
    </source>
</evidence>
<keyword evidence="4 5" id="KW-0472">Membrane</keyword>
<keyword evidence="2 5" id="KW-0812">Transmembrane</keyword>
<dbReference type="AlphaFoldDB" id="A0A2P2BSQ1"/>
<feature type="transmembrane region" description="Helical" evidence="5">
    <location>
        <begin position="186"/>
        <end position="210"/>
    </location>
</feature>
<keyword evidence="3 5" id="KW-1133">Transmembrane helix</keyword>
<dbReference type="EMBL" id="LN650648">
    <property type="protein sequence ID" value="CEI73393.1"/>
    <property type="molecule type" value="Genomic_DNA"/>
</dbReference>
<dbReference type="Proteomes" id="UP000245695">
    <property type="component" value="Chromosome 1"/>
</dbReference>
<evidence type="ECO:0000313" key="7">
    <source>
        <dbReference type="EMBL" id="CEI73393.1"/>
    </source>
</evidence>
<dbReference type="Gene3D" id="1.20.1530.20">
    <property type="match status" value="1"/>
</dbReference>
<proteinExistence type="predicted"/>
<sequence length="416" mass="45160">MIILISLVIIGILANISGKLVEKVKLPSLIGMMVLGMVIGPSIFNLVPKETLEVSSGIKDIALVTVLFIGGLGINVSQIKQIGRPAVLLSIIPATLEGFTIAFLCTIFLDFTFIQGAILGFIIAAVSPAVLIPAMVSLIERKLGQDKAIPQMLLVGASCDDTVAITLFTTFLTLYTKSSIGESVSIFNQIMIIPLTIIISLVLSFIIFKISKLIISKVDNKNIKVIIAFSTCIGMRFIEKNLHVEVFNSLLAVMVYGFLIRNYMKDISKEILDTMNRLWKIGKLYLFTFVGIAINPTLVGKYFIVGVIILTISLSVRSIGVFISLIGTNLTIKEKVFCMIAYLPKATVQSAKASIPLEMGVAGGDIMQAIAILSVLITAPIGAIGINMTCDKILHKGDNKDFFEDINIKEKNIQTI</sequence>
<evidence type="ECO:0000256" key="4">
    <source>
        <dbReference type="ARBA" id="ARBA00023136"/>
    </source>
</evidence>
<feature type="transmembrane region" description="Helical" evidence="5">
    <location>
        <begin position="366"/>
        <end position="386"/>
    </location>
</feature>
<feature type="transmembrane region" description="Helical" evidence="5">
    <location>
        <begin position="28"/>
        <end position="48"/>
    </location>
</feature>
<dbReference type="InterPro" id="IPR038770">
    <property type="entry name" value="Na+/solute_symporter_sf"/>
</dbReference>
<dbReference type="RefSeq" id="WP_166505703.1">
    <property type="nucleotide sequence ID" value="NZ_LN650648.1"/>
</dbReference>
<feature type="transmembrane region" description="Helical" evidence="5">
    <location>
        <begin position="60"/>
        <end position="79"/>
    </location>
</feature>
<dbReference type="GO" id="GO:0016020">
    <property type="term" value="C:membrane"/>
    <property type="evidence" value="ECO:0007669"/>
    <property type="project" value="UniProtKB-SubCell"/>
</dbReference>
<evidence type="ECO:0000256" key="1">
    <source>
        <dbReference type="ARBA" id="ARBA00004141"/>
    </source>
</evidence>
<dbReference type="GO" id="GO:0015297">
    <property type="term" value="F:antiporter activity"/>
    <property type="evidence" value="ECO:0007669"/>
    <property type="project" value="InterPro"/>
</dbReference>
<dbReference type="PANTHER" id="PTHR31102">
    <property type="match status" value="1"/>
</dbReference>
<keyword evidence="8" id="KW-1185">Reference proteome</keyword>
<evidence type="ECO:0000256" key="5">
    <source>
        <dbReference type="SAM" id="Phobius"/>
    </source>
</evidence>
<dbReference type="Pfam" id="PF00999">
    <property type="entry name" value="Na_H_Exchanger"/>
    <property type="match status" value="1"/>
</dbReference>
<dbReference type="PANTHER" id="PTHR31102:SF1">
    <property type="entry name" value="CATION_H+ EXCHANGER DOMAIN-CONTAINING PROTEIN"/>
    <property type="match status" value="1"/>
</dbReference>
<evidence type="ECO:0000256" key="3">
    <source>
        <dbReference type="ARBA" id="ARBA00022989"/>
    </source>
</evidence>
<dbReference type="KEGG" id="rhom:FRIFI_1862"/>
<feature type="domain" description="Cation/H+ exchanger transmembrane" evidence="6">
    <location>
        <begin position="16"/>
        <end position="388"/>
    </location>
</feature>
<dbReference type="GO" id="GO:1902600">
    <property type="term" value="P:proton transmembrane transport"/>
    <property type="evidence" value="ECO:0007669"/>
    <property type="project" value="InterPro"/>
</dbReference>
<name>A0A2P2BSQ1_9FIRM</name>
<protein>
    <submittedName>
        <fullName evidence="7">Transporter, CPA2</fullName>
    </submittedName>
</protein>
<feature type="transmembrane region" description="Helical" evidence="5">
    <location>
        <begin position="99"/>
        <end position="132"/>
    </location>
</feature>
<accession>A0A2P2BSQ1</accession>
<evidence type="ECO:0000259" key="6">
    <source>
        <dbReference type="Pfam" id="PF00999"/>
    </source>
</evidence>